<sequence>MGIMLRLGQNRPARLDYKSGTFRVVSQGDHVLCAVTGQKIMLNDLRYWSHELQEPYASAEIANARYAEARAAGDL</sequence>
<comment type="caution">
    <text evidence="1">The sequence shown here is derived from an EMBL/GenBank/DDBJ whole genome shotgun (WGS) entry which is preliminary data.</text>
</comment>
<protein>
    <recommendedName>
        <fullName evidence="3">DUF2093 domain-containing protein</fullName>
    </recommendedName>
</protein>
<accession>M2T765</accession>
<dbReference type="EMBL" id="AMRV01000008">
    <property type="protein sequence ID" value="EMD82349.1"/>
    <property type="molecule type" value="Genomic_DNA"/>
</dbReference>
<dbReference type="InterPro" id="IPR018661">
    <property type="entry name" value="DUF2093"/>
</dbReference>
<dbReference type="Proteomes" id="UP000011717">
    <property type="component" value="Unassembled WGS sequence"/>
</dbReference>
<evidence type="ECO:0000313" key="2">
    <source>
        <dbReference type="Proteomes" id="UP000011717"/>
    </source>
</evidence>
<keyword evidence="2" id="KW-1185">Reference proteome</keyword>
<gene>
    <name evidence="1" type="ORF">C725_2387</name>
</gene>
<reference evidence="1 2" key="1">
    <citation type="journal article" date="2013" name="Genome Announc.">
        <title>Draft Genome Sequence of Strain JLT2015T, Belonging to the Family Sphingomonadaceae of the Alphaproteobacteria.</title>
        <authorList>
            <person name="Tang K."/>
            <person name="Liu K."/>
            <person name="Li S."/>
            <person name="Jiao N."/>
        </authorList>
    </citation>
    <scope>NUCLEOTIDE SEQUENCE [LARGE SCALE GENOMIC DNA]</scope>
    <source>
        <strain evidence="1 2">JLT2015</strain>
    </source>
</reference>
<name>M2T765_9SPHN</name>
<dbReference type="Pfam" id="PF09866">
    <property type="entry name" value="DUF2093"/>
    <property type="match status" value="1"/>
</dbReference>
<organism evidence="1 2">
    <name type="scientific">Pacificimonas flava</name>
    <dbReference type="NCBI Taxonomy" id="1234595"/>
    <lineage>
        <taxon>Bacteria</taxon>
        <taxon>Pseudomonadati</taxon>
        <taxon>Pseudomonadota</taxon>
        <taxon>Alphaproteobacteria</taxon>
        <taxon>Sphingomonadales</taxon>
        <taxon>Sphingosinicellaceae</taxon>
        <taxon>Pacificimonas</taxon>
    </lineage>
</organism>
<evidence type="ECO:0000313" key="1">
    <source>
        <dbReference type="EMBL" id="EMD82349.1"/>
    </source>
</evidence>
<evidence type="ECO:0008006" key="3">
    <source>
        <dbReference type="Google" id="ProtNLM"/>
    </source>
</evidence>
<dbReference type="AlphaFoldDB" id="M2T765"/>
<proteinExistence type="predicted"/>